<evidence type="ECO:0000256" key="1">
    <source>
        <dbReference type="SAM" id="MobiDB-lite"/>
    </source>
</evidence>
<feature type="compositionally biased region" description="Polar residues" evidence="1">
    <location>
        <begin position="81"/>
        <end position="97"/>
    </location>
</feature>
<dbReference type="AlphaFoldDB" id="A0AAE0IAS5"/>
<gene>
    <name evidence="3" type="ORF">B0H66DRAFT_176210</name>
</gene>
<keyword evidence="4" id="KW-1185">Reference proteome</keyword>
<name>A0AAE0IAS5_9PEZI</name>
<protein>
    <recommendedName>
        <fullName evidence="5">Secreted protein</fullName>
    </recommendedName>
</protein>
<dbReference type="Proteomes" id="UP001283341">
    <property type="component" value="Unassembled WGS sequence"/>
</dbReference>
<evidence type="ECO:0000256" key="2">
    <source>
        <dbReference type="SAM" id="SignalP"/>
    </source>
</evidence>
<reference evidence="3" key="1">
    <citation type="journal article" date="2023" name="Mol. Phylogenet. Evol.">
        <title>Genome-scale phylogeny and comparative genomics of the fungal order Sordariales.</title>
        <authorList>
            <person name="Hensen N."/>
            <person name="Bonometti L."/>
            <person name="Westerberg I."/>
            <person name="Brannstrom I.O."/>
            <person name="Guillou S."/>
            <person name="Cros-Aarteil S."/>
            <person name="Calhoun S."/>
            <person name="Haridas S."/>
            <person name="Kuo A."/>
            <person name="Mondo S."/>
            <person name="Pangilinan J."/>
            <person name="Riley R."/>
            <person name="LaButti K."/>
            <person name="Andreopoulos B."/>
            <person name="Lipzen A."/>
            <person name="Chen C."/>
            <person name="Yan M."/>
            <person name="Daum C."/>
            <person name="Ng V."/>
            <person name="Clum A."/>
            <person name="Steindorff A."/>
            <person name="Ohm R.A."/>
            <person name="Martin F."/>
            <person name="Silar P."/>
            <person name="Natvig D.O."/>
            <person name="Lalanne C."/>
            <person name="Gautier V."/>
            <person name="Ament-Velasquez S.L."/>
            <person name="Kruys A."/>
            <person name="Hutchinson M.I."/>
            <person name="Powell A.J."/>
            <person name="Barry K."/>
            <person name="Miller A.N."/>
            <person name="Grigoriev I.V."/>
            <person name="Debuchy R."/>
            <person name="Gladieux P."/>
            <person name="Hiltunen Thoren M."/>
            <person name="Johannesson H."/>
        </authorList>
    </citation>
    <scope>NUCLEOTIDE SEQUENCE</scope>
    <source>
        <strain evidence="3">CBS 118394</strain>
    </source>
</reference>
<evidence type="ECO:0008006" key="5">
    <source>
        <dbReference type="Google" id="ProtNLM"/>
    </source>
</evidence>
<accession>A0AAE0IAS5</accession>
<evidence type="ECO:0000313" key="4">
    <source>
        <dbReference type="Proteomes" id="UP001283341"/>
    </source>
</evidence>
<feature type="signal peptide" evidence="2">
    <location>
        <begin position="1"/>
        <end position="15"/>
    </location>
</feature>
<proteinExistence type="predicted"/>
<organism evidence="3 4">
    <name type="scientific">Apodospora peruviana</name>
    <dbReference type="NCBI Taxonomy" id="516989"/>
    <lineage>
        <taxon>Eukaryota</taxon>
        <taxon>Fungi</taxon>
        <taxon>Dikarya</taxon>
        <taxon>Ascomycota</taxon>
        <taxon>Pezizomycotina</taxon>
        <taxon>Sordariomycetes</taxon>
        <taxon>Sordariomycetidae</taxon>
        <taxon>Sordariales</taxon>
        <taxon>Lasiosphaeriaceae</taxon>
        <taxon>Apodospora</taxon>
    </lineage>
</organism>
<dbReference type="EMBL" id="JAUEDM010000003">
    <property type="protein sequence ID" value="KAK3321611.1"/>
    <property type="molecule type" value="Genomic_DNA"/>
</dbReference>
<keyword evidence="2" id="KW-0732">Signal</keyword>
<reference evidence="3" key="2">
    <citation type="submission" date="2023-06" db="EMBL/GenBank/DDBJ databases">
        <authorList>
            <consortium name="Lawrence Berkeley National Laboratory"/>
            <person name="Haridas S."/>
            <person name="Hensen N."/>
            <person name="Bonometti L."/>
            <person name="Westerberg I."/>
            <person name="Brannstrom I.O."/>
            <person name="Guillou S."/>
            <person name="Cros-Aarteil S."/>
            <person name="Calhoun S."/>
            <person name="Kuo A."/>
            <person name="Mondo S."/>
            <person name="Pangilinan J."/>
            <person name="Riley R."/>
            <person name="Labutti K."/>
            <person name="Andreopoulos B."/>
            <person name="Lipzen A."/>
            <person name="Chen C."/>
            <person name="Yanf M."/>
            <person name="Daum C."/>
            <person name="Ng V."/>
            <person name="Clum A."/>
            <person name="Steindorff A."/>
            <person name="Ohm R."/>
            <person name="Martin F."/>
            <person name="Silar P."/>
            <person name="Natvig D."/>
            <person name="Lalanne C."/>
            <person name="Gautier V."/>
            <person name="Ament-Velasquez S.L."/>
            <person name="Kruys A."/>
            <person name="Hutchinson M.I."/>
            <person name="Powell A.J."/>
            <person name="Barry K."/>
            <person name="Miller A.N."/>
            <person name="Grigoriev I.V."/>
            <person name="Debuchy R."/>
            <person name="Gladieux P."/>
            <person name="Thoren M.H."/>
            <person name="Johannesson H."/>
        </authorList>
    </citation>
    <scope>NUCLEOTIDE SEQUENCE</scope>
    <source>
        <strain evidence="3">CBS 118394</strain>
    </source>
</reference>
<comment type="caution">
    <text evidence="3">The sequence shown here is derived from an EMBL/GenBank/DDBJ whole genome shotgun (WGS) entry which is preliminary data.</text>
</comment>
<feature type="region of interest" description="Disordered" evidence="1">
    <location>
        <begin position="81"/>
        <end position="120"/>
    </location>
</feature>
<evidence type="ECO:0000313" key="3">
    <source>
        <dbReference type="EMBL" id="KAK3321611.1"/>
    </source>
</evidence>
<sequence>MNLSVALSPFAVILAVGPLGPHLTSPPTLSYYTPLKPLIKNWNKSLSISNLTASGLFSKPQASAFVLGRISMIRIKHFKHLSQQSSVSSGLFHQTMRNTKRDRRAGPAVSQRLQQPWRRS</sequence>
<feature type="chain" id="PRO_5041974346" description="Secreted protein" evidence="2">
    <location>
        <begin position="16"/>
        <end position="120"/>
    </location>
</feature>